<gene>
    <name evidence="1" type="ORF">SAMN02745910_01388</name>
</gene>
<evidence type="ECO:0000313" key="2">
    <source>
        <dbReference type="Proteomes" id="UP000182762"/>
    </source>
</evidence>
<dbReference type="GeneID" id="93710106"/>
<protein>
    <recommendedName>
        <fullName evidence="3">YrzI family small protein</fullName>
    </recommendedName>
</protein>
<comment type="caution">
    <text evidence="1">The sequence shown here is derived from an EMBL/GenBank/DDBJ whole genome shotgun (WGS) entry which is preliminary data.</text>
</comment>
<keyword evidence="2" id="KW-1185">Reference proteome</keyword>
<name>A0A1I5YD82_9BACI</name>
<sequence length="46" mass="5840">MTLNLIFFTISFKKKKYTNEEIEYNEFVEKIMKEQHDKIINYYYHN</sequence>
<evidence type="ECO:0000313" key="1">
    <source>
        <dbReference type="EMBL" id="SFQ42148.1"/>
    </source>
</evidence>
<accession>A0A1I5YD82</accession>
<organism evidence="1 2">
    <name type="scientific">Priestia endophytica DSM 13796</name>
    <dbReference type="NCBI Taxonomy" id="1121089"/>
    <lineage>
        <taxon>Bacteria</taxon>
        <taxon>Bacillati</taxon>
        <taxon>Bacillota</taxon>
        <taxon>Bacilli</taxon>
        <taxon>Bacillales</taxon>
        <taxon>Bacillaceae</taxon>
        <taxon>Priestia</taxon>
    </lineage>
</organism>
<dbReference type="Pfam" id="PF09501">
    <property type="entry name" value="Bac_small_YrzI"/>
    <property type="match status" value="1"/>
</dbReference>
<dbReference type="EMBL" id="FOXX01000002">
    <property type="protein sequence ID" value="SFQ42148.1"/>
    <property type="molecule type" value="Genomic_DNA"/>
</dbReference>
<dbReference type="Proteomes" id="UP000182762">
    <property type="component" value="Unassembled WGS sequence"/>
</dbReference>
<dbReference type="InterPro" id="IPR012655">
    <property type="entry name" value="YrzI"/>
</dbReference>
<evidence type="ECO:0008006" key="3">
    <source>
        <dbReference type="Google" id="ProtNLM"/>
    </source>
</evidence>
<proteinExistence type="predicted"/>
<reference evidence="1 2" key="1">
    <citation type="submission" date="2016-10" db="EMBL/GenBank/DDBJ databases">
        <authorList>
            <person name="Varghese N."/>
            <person name="Submissions S."/>
        </authorList>
    </citation>
    <scope>NUCLEOTIDE SEQUENCE [LARGE SCALE GENOMIC DNA]</scope>
    <source>
        <strain evidence="1 2">DSM 13796</strain>
    </source>
</reference>
<dbReference type="RefSeq" id="WP_082802547.1">
    <property type="nucleotide sequence ID" value="NZ_FOXX01000002.1"/>
</dbReference>